<name>A0ABD5WN15_9EURY</name>
<sequence length="158" mass="17640">MRPTEYHITDLDLFLSEISPGQTRPARTRFEISYSSNPQYETDIGAFVAAFELEAQLYESETSTAEIEGSADPAGTIECQFLVIVKGNREEFESVLEKWKDDGYNTVSSDFRAHLEEGITDEIVVPIAGLLRPSYRGLVPSLRASDDLAEPSVTDDRE</sequence>
<dbReference type="AlphaFoldDB" id="A0ABD5WN15"/>
<dbReference type="EMBL" id="JBHSZH010000005">
    <property type="protein sequence ID" value="MFC7080845.1"/>
    <property type="molecule type" value="Genomic_DNA"/>
</dbReference>
<reference evidence="1 2" key="1">
    <citation type="journal article" date="2019" name="Int. J. Syst. Evol. Microbiol.">
        <title>The Global Catalogue of Microorganisms (GCM) 10K type strain sequencing project: providing services to taxonomists for standard genome sequencing and annotation.</title>
        <authorList>
            <consortium name="The Broad Institute Genomics Platform"/>
            <consortium name="The Broad Institute Genome Sequencing Center for Infectious Disease"/>
            <person name="Wu L."/>
            <person name="Ma J."/>
        </authorList>
    </citation>
    <scope>NUCLEOTIDE SEQUENCE [LARGE SCALE GENOMIC DNA]</scope>
    <source>
        <strain evidence="1 2">DT72</strain>
    </source>
</reference>
<dbReference type="Proteomes" id="UP001596407">
    <property type="component" value="Unassembled WGS sequence"/>
</dbReference>
<protein>
    <submittedName>
        <fullName evidence="1">Uncharacterized protein</fullName>
    </submittedName>
</protein>
<organism evidence="1 2">
    <name type="scientific">Halorussus caseinilyticus</name>
    <dbReference type="NCBI Taxonomy" id="3034025"/>
    <lineage>
        <taxon>Archaea</taxon>
        <taxon>Methanobacteriati</taxon>
        <taxon>Methanobacteriota</taxon>
        <taxon>Stenosarchaea group</taxon>
        <taxon>Halobacteria</taxon>
        <taxon>Halobacteriales</taxon>
        <taxon>Haladaptataceae</taxon>
        <taxon>Halorussus</taxon>
    </lineage>
</organism>
<dbReference type="RefSeq" id="WP_382209874.1">
    <property type="nucleotide sequence ID" value="NZ_JBHSZH010000005.1"/>
</dbReference>
<evidence type="ECO:0000313" key="1">
    <source>
        <dbReference type="EMBL" id="MFC7080845.1"/>
    </source>
</evidence>
<evidence type="ECO:0000313" key="2">
    <source>
        <dbReference type="Proteomes" id="UP001596407"/>
    </source>
</evidence>
<keyword evidence="2" id="KW-1185">Reference proteome</keyword>
<proteinExistence type="predicted"/>
<accession>A0ABD5WN15</accession>
<gene>
    <name evidence="1" type="ORF">ACFQJ6_12750</name>
</gene>
<comment type="caution">
    <text evidence="1">The sequence shown here is derived from an EMBL/GenBank/DDBJ whole genome shotgun (WGS) entry which is preliminary data.</text>
</comment>